<dbReference type="PANTHER" id="PTHR30040:SF2">
    <property type="entry name" value="FAD:PROTEIN FMN TRANSFERASE"/>
    <property type="match status" value="1"/>
</dbReference>
<accession>A0ABR8S0A6</accession>
<keyword evidence="4" id="KW-0285">Flavoprotein</keyword>
<evidence type="ECO:0000256" key="1">
    <source>
        <dbReference type="ARBA" id="ARBA00001946"/>
    </source>
</evidence>
<keyword evidence="6" id="KW-0479">Metal-binding</keyword>
<evidence type="ECO:0000256" key="4">
    <source>
        <dbReference type="ARBA" id="ARBA00022630"/>
    </source>
</evidence>
<keyword evidence="7" id="KW-0274">FAD</keyword>
<comment type="caution">
    <text evidence="11">The sequence shown here is derived from an EMBL/GenBank/DDBJ whole genome shotgun (WGS) entry which is preliminary data.</text>
</comment>
<evidence type="ECO:0000256" key="5">
    <source>
        <dbReference type="ARBA" id="ARBA00022679"/>
    </source>
</evidence>
<evidence type="ECO:0000256" key="3">
    <source>
        <dbReference type="ARBA" id="ARBA00016337"/>
    </source>
</evidence>
<dbReference type="EMBL" id="JACSQP010000002">
    <property type="protein sequence ID" value="MBD7956907.1"/>
    <property type="molecule type" value="Genomic_DNA"/>
</dbReference>
<name>A0ABR8S0A6_9MICO</name>
<evidence type="ECO:0000313" key="11">
    <source>
        <dbReference type="EMBL" id="MBD7956907.1"/>
    </source>
</evidence>
<evidence type="ECO:0000256" key="7">
    <source>
        <dbReference type="ARBA" id="ARBA00022827"/>
    </source>
</evidence>
<dbReference type="InterPro" id="IPR003374">
    <property type="entry name" value="ApbE-like_sf"/>
</dbReference>
<evidence type="ECO:0000256" key="8">
    <source>
        <dbReference type="ARBA" id="ARBA00022842"/>
    </source>
</evidence>
<evidence type="ECO:0000256" key="2">
    <source>
        <dbReference type="ARBA" id="ARBA00011955"/>
    </source>
</evidence>
<keyword evidence="8" id="KW-0460">Magnesium</keyword>
<dbReference type="PANTHER" id="PTHR30040">
    <property type="entry name" value="THIAMINE BIOSYNTHESIS LIPOPROTEIN APBE"/>
    <property type="match status" value="1"/>
</dbReference>
<dbReference type="Pfam" id="PF02424">
    <property type="entry name" value="ApbE"/>
    <property type="match status" value="1"/>
</dbReference>
<evidence type="ECO:0000256" key="9">
    <source>
        <dbReference type="ARBA" id="ARBA00031306"/>
    </source>
</evidence>
<protein>
    <recommendedName>
        <fullName evidence="3">FAD:protein FMN transferase</fullName>
        <ecNumber evidence="2">2.7.1.180</ecNumber>
    </recommendedName>
    <alternativeName>
        <fullName evidence="9">Flavin transferase</fullName>
    </alternativeName>
</protein>
<dbReference type="RefSeq" id="WP_191717903.1">
    <property type="nucleotide sequence ID" value="NZ_JACSQP010000002.1"/>
</dbReference>
<gene>
    <name evidence="11" type="ORF">H9651_04605</name>
</gene>
<evidence type="ECO:0000256" key="6">
    <source>
        <dbReference type="ARBA" id="ARBA00022723"/>
    </source>
</evidence>
<evidence type="ECO:0000256" key="10">
    <source>
        <dbReference type="ARBA" id="ARBA00048540"/>
    </source>
</evidence>
<reference evidence="11 12" key="1">
    <citation type="submission" date="2020-08" db="EMBL/GenBank/DDBJ databases">
        <title>A Genomic Blueprint of the Chicken Gut Microbiome.</title>
        <authorList>
            <person name="Gilroy R."/>
            <person name="Ravi A."/>
            <person name="Getino M."/>
            <person name="Pursley I."/>
            <person name="Horton D.L."/>
            <person name="Alikhan N.-F."/>
            <person name="Baker D."/>
            <person name="Gharbi K."/>
            <person name="Hall N."/>
            <person name="Watson M."/>
            <person name="Adriaenssens E.M."/>
            <person name="Foster-Nyarko E."/>
            <person name="Jarju S."/>
            <person name="Secka A."/>
            <person name="Antonio M."/>
            <person name="Oren A."/>
            <person name="Chaudhuri R."/>
            <person name="La Ragione R.M."/>
            <person name="Hildebrand F."/>
            <person name="Pallen M.J."/>
        </authorList>
    </citation>
    <scope>NUCLEOTIDE SEQUENCE [LARGE SCALE GENOMIC DNA]</scope>
    <source>
        <strain evidence="11 12">Sa4CUA7</strain>
    </source>
</reference>
<dbReference type="GO" id="GO:0016740">
    <property type="term" value="F:transferase activity"/>
    <property type="evidence" value="ECO:0007669"/>
    <property type="project" value="UniProtKB-KW"/>
</dbReference>
<comment type="cofactor">
    <cofactor evidence="1">
        <name>Mg(2+)</name>
        <dbReference type="ChEBI" id="CHEBI:18420"/>
    </cofactor>
</comment>
<dbReference type="Proteomes" id="UP000648352">
    <property type="component" value="Unassembled WGS sequence"/>
</dbReference>
<proteinExistence type="predicted"/>
<organism evidence="11 12">
    <name type="scientific">Microbacterium pullorum</name>
    <dbReference type="NCBI Taxonomy" id="2762236"/>
    <lineage>
        <taxon>Bacteria</taxon>
        <taxon>Bacillati</taxon>
        <taxon>Actinomycetota</taxon>
        <taxon>Actinomycetes</taxon>
        <taxon>Micrococcales</taxon>
        <taxon>Microbacteriaceae</taxon>
        <taxon>Microbacterium</taxon>
    </lineage>
</organism>
<comment type="catalytic activity">
    <reaction evidence="10">
        <text>L-threonyl-[protein] + FAD = FMN-L-threonyl-[protein] + AMP + H(+)</text>
        <dbReference type="Rhea" id="RHEA:36847"/>
        <dbReference type="Rhea" id="RHEA-COMP:11060"/>
        <dbReference type="Rhea" id="RHEA-COMP:11061"/>
        <dbReference type="ChEBI" id="CHEBI:15378"/>
        <dbReference type="ChEBI" id="CHEBI:30013"/>
        <dbReference type="ChEBI" id="CHEBI:57692"/>
        <dbReference type="ChEBI" id="CHEBI:74257"/>
        <dbReference type="ChEBI" id="CHEBI:456215"/>
        <dbReference type="EC" id="2.7.1.180"/>
    </reaction>
</comment>
<keyword evidence="12" id="KW-1185">Reference proteome</keyword>
<dbReference type="EC" id="2.7.1.180" evidence="2"/>
<dbReference type="SUPFAM" id="SSF143631">
    <property type="entry name" value="ApbE-like"/>
    <property type="match status" value="1"/>
</dbReference>
<keyword evidence="5 11" id="KW-0808">Transferase</keyword>
<evidence type="ECO:0000313" key="12">
    <source>
        <dbReference type="Proteomes" id="UP000648352"/>
    </source>
</evidence>
<dbReference type="InterPro" id="IPR024932">
    <property type="entry name" value="ApbE"/>
</dbReference>
<sequence length="292" mass="30829">MTDPARAVWRFEAIGTRWEIETAAPLEPAARAAASAVIDRFDQEWSRFRDDSVVARLARDGGTVPAPPDAADMLAAYAALTDATGGAVDPLVGDALAHRGYDAAYSLVDRGALPAAGDWRSRLSWDEEALRLAAPATIDVGALGKGRLVDLVCAALEPWTGGDLIVDAGGDIAVRGPVQRIGLEHPYDPSRAIGVWEVTDAALCASAVNHRAWGEGLHHVLDARTGEPVRTIAATWAVAHTAMTADAIATALFFAGGEQLAARWRVAWVRMSTDGTVDWSPGCPADVFTGSR</sequence>
<dbReference type="Gene3D" id="3.10.520.10">
    <property type="entry name" value="ApbE-like domains"/>
    <property type="match status" value="1"/>
</dbReference>